<dbReference type="SUPFAM" id="SSF46689">
    <property type="entry name" value="Homeodomain-like"/>
    <property type="match status" value="1"/>
</dbReference>
<gene>
    <name evidence="15" type="ORF">FSP39_011203</name>
</gene>
<keyword evidence="4 10" id="KW-0862">Zinc</keyword>
<dbReference type="Proteomes" id="UP001186944">
    <property type="component" value="Unassembled WGS sequence"/>
</dbReference>
<dbReference type="CDD" id="cd00086">
    <property type="entry name" value="homeodomain"/>
    <property type="match status" value="1"/>
</dbReference>
<dbReference type="Pfam" id="PF00412">
    <property type="entry name" value="LIM"/>
    <property type="match status" value="1"/>
</dbReference>
<evidence type="ECO:0000259" key="14">
    <source>
        <dbReference type="PROSITE" id="PS50071"/>
    </source>
</evidence>
<keyword evidence="3" id="KW-0677">Repeat</keyword>
<dbReference type="Gene3D" id="2.10.110.10">
    <property type="entry name" value="Cysteine Rich Protein"/>
    <property type="match status" value="2"/>
</dbReference>
<keyword evidence="5 10" id="KW-0440">LIM domain</keyword>
<evidence type="ECO:0000259" key="13">
    <source>
        <dbReference type="PROSITE" id="PS50023"/>
    </source>
</evidence>
<feature type="region of interest" description="Disordered" evidence="12">
    <location>
        <begin position="203"/>
        <end position="229"/>
    </location>
</feature>
<organism evidence="15 16">
    <name type="scientific">Pinctada imbricata</name>
    <name type="common">Atlantic pearl-oyster</name>
    <name type="synonym">Pinctada martensii</name>
    <dbReference type="NCBI Taxonomy" id="66713"/>
    <lineage>
        <taxon>Eukaryota</taxon>
        <taxon>Metazoa</taxon>
        <taxon>Spiralia</taxon>
        <taxon>Lophotrochozoa</taxon>
        <taxon>Mollusca</taxon>
        <taxon>Bivalvia</taxon>
        <taxon>Autobranchia</taxon>
        <taxon>Pteriomorphia</taxon>
        <taxon>Pterioida</taxon>
        <taxon>Pterioidea</taxon>
        <taxon>Pteriidae</taxon>
        <taxon>Pinctada</taxon>
    </lineage>
</organism>
<dbReference type="PANTHER" id="PTHR24208">
    <property type="entry name" value="LIM/HOMEOBOX PROTEIN LHX"/>
    <property type="match status" value="1"/>
</dbReference>
<evidence type="ECO:0000256" key="4">
    <source>
        <dbReference type="ARBA" id="ARBA00022833"/>
    </source>
</evidence>
<name>A0AA88XL56_PINIB</name>
<evidence type="ECO:0000256" key="6">
    <source>
        <dbReference type="ARBA" id="ARBA00023125"/>
    </source>
</evidence>
<dbReference type="AlphaFoldDB" id="A0AA88XL56"/>
<keyword evidence="6 9" id="KW-0238">DNA-binding</keyword>
<feature type="DNA-binding region" description="Homeobox" evidence="9">
    <location>
        <begin position="151"/>
        <end position="210"/>
    </location>
</feature>
<evidence type="ECO:0000313" key="16">
    <source>
        <dbReference type="Proteomes" id="UP001186944"/>
    </source>
</evidence>
<dbReference type="InterPro" id="IPR017970">
    <property type="entry name" value="Homeobox_CS"/>
</dbReference>
<proteinExistence type="predicted"/>
<evidence type="ECO:0000313" key="15">
    <source>
        <dbReference type="EMBL" id="KAK3087829.1"/>
    </source>
</evidence>
<dbReference type="InterPro" id="IPR009057">
    <property type="entry name" value="Homeodomain-like_sf"/>
</dbReference>
<dbReference type="InterPro" id="IPR001781">
    <property type="entry name" value="Znf_LIM"/>
</dbReference>
<evidence type="ECO:0000256" key="3">
    <source>
        <dbReference type="ARBA" id="ARBA00022737"/>
    </source>
</evidence>
<dbReference type="GO" id="GO:0031214">
    <property type="term" value="P:biomineral tissue development"/>
    <property type="evidence" value="ECO:0007669"/>
    <property type="project" value="InterPro"/>
</dbReference>
<evidence type="ECO:0000256" key="9">
    <source>
        <dbReference type="PROSITE-ProRule" id="PRU00108"/>
    </source>
</evidence>
<evidence type="ECO:0000256" key="1">
    <source>
        <dbReference type="ARBA" id="ARBA00004123"/>
    </source>
</evidence>
<dbReference type="PROSITE" id="PS50023">
    <property type="entry name" value="LIM_DOMAIN_2"/>
    <property type="match status" value="1"/>
</dbReference>
<dbReference type="GO" id="GO:0005634">
    <property type="term" value="C:nucleus"/>
    <property type="evidence" value="ECO:0007669"/>
    <property type="project" value="UniProtKB-SubCell"/>
</dbReference>
<dbReference type="GO" id="GO:0000981">
    <property type="term" value="F:DNA-binding transcription factor activity, RNA polymerase II-specific"/>
    <property type="evidence" value="ECO:0007669"/>
    <property type="project" value="InterPro"/>
</dbReference>
<dbReference type="SMART" id="SM00132">
    <property type="entry name" value="LIM"/>
    <property type="match status" value="1"/>
</dbReference>
<dbReference type="SMART" id="SM00389">
    <property type="entry name" value="HOX"/>
    <property type="match status" value="1"/>
</dbReference>
<keyword evidence="2 10" id="KW-0479">Metal-binding</keyword>
<comment type="caution">
    <text evidence="15">The sequence shown here is derived from an EMBL/GenBank/DDBJ whole genome shotgun (WGS) entry which is preliminary data.</text>
</comment>
<dbReference type="PROSITE" id="PS00027">
    <property type="entry name" value="HOMEOBOX_1"/>
    <property type="match status" value="1"/>
</dbReference>
<dbReference type="InterPro" id="IPR050453">
    <property type="entry name" value="LIM_Homeobox_TF"/>
</dbReference>
<feature type="domain" description="LIM zinc-binding" evidence="13">
    <location>
        <begin position="66"/>
        <end position="128"/>
    </location>
</feature>
<dbReference type="InterPro" id="IPR001356">
    <property type="entry name" value="HD"/>
</dbReference>
<reference evidence="15" key="1">
    <citation type="submission" date="2019-08" db="EMBL/GenBank/DDBJ databases">
        <title>The improved chromosome-level genome for the pearl oyster Pinctada fucata martensii using PacBio sequencing and Hi-C.</title>
        <authorList>
            <person name="Zheng Z."/>
        </authorList>
    </citation>
    <scope>NUCLEOTIDE SEQUENCE</scope>
    <source>
        <strain evidence="15">ZZ-2019</strain>
        <tissue evidence="15">Adductor muscle</tissue>
    </source>
</reference>
<dbReference type="Pfam" id="PF00046">
    <property type="entry name" value="Homeodomain"/>
    <property type="match status" value="1"/>
</dbReference>
<dbReference type="GO" id="GO:0046872">
    <property type="term" value="F:metal ion binding"/>
    <property type="evidence" value="ECO:0007669"/>
    <property type="project" value="UniProtKB-KW"/>
</dbReference>
<comment type="subcellular location">
    <subcellularLocation>
        <location evidence="1 9 11">Nucleus</location>
    </subcellularLocation>
</comment>
<dbReference type="GO" id="GO:0030182">
    <property type="term" value="P:neuron differentiation"/>
    <property type="evidence" value="ECO:0007669"/>
    <property type="project" value="TreeGrafter"/>
</dbReference>
<protein>
    <submittedName>
        <fullName evidence="15">Uncharacterized protein</fullName>
    </submittedName>
</protein>
<evidence type="ECO:0000256" key="5">
    <source>
        <dbReference type="ARBA" id="ARBA00023038"/>
    </source>
</evidence>
<dbReference type="GO" id="GO:0000977">
    <property type="term" value="F:RNA polymerase II transcription regulatory region sequence-specific DNA binding"/>
    <property type="evidence" value="ECO:0007669"/>
    <property type="project" value="TreeGrafter"/>
</dbReference>
<evidence type="ECO:0000256" key="10">
    <source>
        <dbReference type="PROSITE-ProRule" id="PRU00125"/>
    </source>
</evidence>
<dbReference type="FunFam" id="1.10.10.60:FF:000448">
    <property type="entry name" value="LIM/homeobox protein Lhx4"/>
    <property type="match status" value="1"/>
</dbReference>
<evidence type="ECO:0000256" key="11">
    <source>
        <dbReference type="RuleBase" id="RU000682"/>
    </source>
</evidence>
<feature type="domain" description="Homeobox" evidence="14">
    <location>
        <begin position="149"/>
        <end position="209"/>
    </location>
</feature>
<evidence type="ECO:0000256" key="12">
    <source>
        <dbReference type="SAM" id="MobiDB-lite"/>
    </source>
</evidence>
<keyword evidence="7 9" id="KW-0371">Homeobox</keyword>
<evidence type="ECO:0000256" key="8">
    <source>
        <dbReference type="ARBA" id="ARBA00023242"/>
    </source>
</evidence>
<keyword evidence="8 9" id="KW-0539">Nucleus</keyword>
<dbReference type="Gene3D" id="1.10.10.60">
    <property type="entry name" value="Homeodomain-like"/>
    <property type="match status" value="1"/>
</dbReference>
<dbReference type="PANTHER" id="PTHR24208:SF166">
    <property type="entry name" value="LIM HOMEOBOX TRANSCRIPTION FACTOR 1 ALPHA, ISOFORM B"/>
    <property type="match status" value="1"/>
</dbReference>
<accession>A0AA88XL56</accession>
<sequence>MPSVKEELCVGCGSPIRDRYIAKLTKMCGMNIVYNAPSVGCNSQINVTSRTATSTARLIMTVCLGIDVEACGWPIAPREMIRRVNGNPYHLQCFRCMQCGHVLQQGDEFSVTQDHIICRYHYDKEFDIYSPKDGEDSDSFEDFDMDADRQAKRPRTILTTSQRRKFKQAFEANPKPCRKVREQLAAETGLTVRVVQVWFQNQRAKEKKTSKKGSREPGERGRKRKHQIDSEKEYLQDLDDIQKISSDTEGSVYSNIDANSNNIFMDMPNSDDSVTSPAQAANENCHTVNSCAPPNYINKLYSMQTSYF</sequence>
<dbReference type="EMBL" id="VSWD01000011">
    <property type="protein sequence ID" value="KAK3087829.1"/>
    <property type="molecule type" value="Genomic_DNA"/>
</dbReference>
<evidence type="ECO:0000256" key="7">
    <source>
        <dbReference type="ARBA" id="ARBA00023155"/>
    </source>
</evidence>
<dbReference type="PROSITE" id="PS50071">
    <property type="entry name" value="HOMEOBOX_2"/>
    <property type="match status" value="1"/>
</dbReference>
<evidence type="ECO:0000256" key="2">
    <source>
        <dbReference type="ARBA" id="ARBA00022723"/>
    </source>
</evidence>
<keyword evidence="16" id="KW-1185">Reference proteome</keyword>